<dbReference type="PROSITE" id="PS51030">
    <property type="entry name" value="NUCLEAR_REC_DBD_2"/>
    <property type="match status" value="1"/>
</dbReference>
<dbReference type="PROSITE" id="PS51843">
    <property type="entry name" value="NR_LBD"/>
    <property type="match status" value="1"/>
</dbReference>
<dbReference type="SMART" id="SM00430">
    <property type="entry name" value="HOLI"/>
    <property type="match status" value="1"/>
</dbReference>
<keyword evidence="9 11" id="KW-0675">Receptor</keyword>
<dbReference type="AlphaFoldDB" id="A0A0M3JXK4"/>
<protein>
    <submittedName>
        <fullName evidence="17">Nuclear hormone receptor family member nhr-47 (inferred by orthology to a C. elegans protein)</fullName>
    </submittedName>
</protein>
<evidence type="ECO:0000256" key="3">
    <source>
        <dbReference type="ARBA" id="ARBA00022723"/>
    </source>
</evidence>
<dbReference type="FunFam" id="3.30.50.10:FF:000030">
    <property type="entry name" value="Nuclear Hormone Receptor family"/>
    <property type="match status" value="1"/>
</dbReference>
<dbReference type="InterPro" id="IPR000536">
    <property type="entry name" value="Nucl_hrmn_rcpt_lig-bd"/>
</dbReference>
<accession>A0A0M3JXK4</accession>
<dbReference type="Gene3D" id="3.30.50.10">
    <property type="entry name" value="Erythroid Transcription Factor GATA-1, subunit A"/>
    <property type="match status" value="1"/>
</dbReference>
<evidence type="ECO:0000256" key="5">
    <source>
        <dbReference type="ARBA" id="ARBA00022833"/>
    </source>
</evidence>
<evidence type="ECO:0000256" key="11">
    <source>
        <dbReference type="RuleBase" id="RU004334"/>
    </source>
</evidence>
<dbReference type="PRINTS" id="PR00047">
    <property type="entry name" value="STROIDFINGER"/>
</dbReference>
<dbReference type="InterPro" id="IPR050274">
    <property type="entry name" value="Nuclear_hormone_rcpt_NR2"/>
</dbReference>
<evidence type="ECO:0000313" key="16">
    <source>
        <dbReference type="Proteomes" id="UP000267096"/>
    </source>
</evidence>
<dbReference type="InterPro" id="IPR013088">
    <property type="entry name" value="Znf_NHR/GATA"/>
</dbReference>
<dbReference type="Pfam" id="PF00104">
    <property type="entry name" value="Hormone_recep"/>
    <property type="match status" value="1"/>
</dbReference>
<keyword evidence="10 11" id="KW-0539">Nucleus</keyword>
<feature type="domain" description="Nuclear receptor" evidence="13">
    <location>
        <begin position="77"/>
        <end position="152"/>
    </location>
</feature>
<keyword evidence="16" id="KW-1185">Reference proteome</keyword>
<evidence type="ECO:0000313" key="15">
    <source>
        <dbReference type="EMBL" id="VDK47635.1"/>
    </source>
</evidence>
<organism evidence="17">
    <name type="scientific">Anisakis simplex</name>
    <name type="common">Herring worm</name>
    <dbReference type="NCBI Taxonomy" id="6269"/>
    <lineage>
        <taxon>Eukaryota</taxon>
        <taxon>Metazoa</taxon>
        <taxon>Ecdysozoa</taxon>
        <taxon>Nematoda</taxon>
        <taxon>Chromadorea</taxon>
        <taxon>Rhabditida</taxon>
        <taxon>Spirurina</taxon>
        <taxon>Ascaridomorpha</taxon>
        <taxon>Ascaridoidea</taxon>
        <taxon>Anisakidae</taxon>
        <taxon>Anisakis</taxon>
        <taxon>Anisakis simplex complex</taxon>
    </lineage>
</organism>
<keyword evidence="5 11" id="KW-0862">Zinc</keyword>
<keyword evidence="4 11" id="KW-0863">Zinc-finger</keyword>
<keyword evidence="7 11" id="KW-0238">DNA-binding</keyword>
<dbReference type="CDD" id="cd06960">
    <property type="entry name" value="NR_DBD_HNF4A"/>
    <property type="match status" value="1"/>
</dbReference>
<feature type="compositionally biased region" description="Polar residues" evidence="12">
    <location>
        <begin position="214"/>
        <end position="224"/>
    </location>
</feature>
<evidence type="ECO:0000313" key="17">
    <source>
        <dbReference type="WBParaSite" id="ASIM_0001308601-mRNA-1"/>
    </source>
</evidence>
<evidence type="ECO:0000256" key="7">
    <source>
        <dbReference type="ARBA" id="ARBA00023125"/>
    </source>
</evidence>
<dbReference type="SUPFAM" id="SSF48508">
    <property type="entry name" value="Nuclear receptor ligand-binding domain"/>
    <property type="match status" value="2"/>
</dbReference>
<dbReference type="Proteomes" id="UP000267096">
    <property type="component" value="Unassembled WGS sequence"/>
</dbReference>
<evidence type="ECO:0000256" key="1">
    <source>
        <dbReference type="ARBA" id="ARBA00004123"/>
    </source>
</evidence>
<name>A0A0M3JXK4_ANISI</name>
<evidence type="ECO:0000256" key="4">
    <source>
        <dbReference type="ARBA" id="ARBA00022771"/>
    </source>
</evidence>
<dbReference type="WBParaSite" id="ASIM_0001308601-mRNA-1">
    <property type="protein sequence ID" value="ASIM_0001308601-mRNA-1"/>
    <property type="gene ID" value="ASIM_0001308601"/>
</dbReference>
<evidence type="ECO:0000256" key="2">
    <source>
        <dbReference type="ARBA" id="ARBA00005993"/>
    </source>
</evidence>
<reference evidence="17" key="1">
    <citation type="submission" date="2017-02" db="UniProtKB">
        <authorList>
            <consortium name="WormBaseParasite"/>
        </authorList>
    </citation>
    <scope>IDENTIFICATION</scope>
</reference>
<dbReference type="GO" id="GO:0005634">
    <property type="term" value="C:nucleus"/>
    <property type="evidence" value="ECO:0007669"/>
    <property type="project" value="UniProtKB-SubCell"/>
</dbReference>
<dbReference type="InterPro" id="IPR001628">
    <property type="entry name" value="Znf_hrmn_rcpt"/>
</dbReference>
<dbReference type="GO" id="GO:0003700">
    <property type="term" value="F:DNA-binding transcription factor activity"/>
    <property type="evidence" value="ECO:0007669"/>
    <property type="project" value="InterPro"/>
</dbReference>
<evidence type="ECO:0000256" key="6">
    <source>
        <dbReference type="ARBA" id="ARBA00023015"/>
    </source>
</evidence>
<dbReference type="InterPro" id="IPR049636">
    <property type="entry name" value="HNF4-like_DBD"/>
</dbReference>
<dbReference type="Pfam" id="PF00105">
    <property type="entry name" value="zf-C4"/>
    <property type="match status" value="1"/>
</dbReference>
<dbReference type="PROSITE" id="PS00031">
    <property type="entry name" value="NUCLEAR_REC_DBD_1"/>
    <property type="match status" value="1"/>
</dbReference>
<keyword evidence="8 11" id="KW-0804">Transcription</keyword>
<sequence>MAEKLPPGKKQLHLTLLTVYEVKEEKLVEHDADTRWTIESAAHSCGISPVAVVGRLCHEYFRSFLNKLQLIQCLYSGTLCVVCEDLATGNHYSVPSCNGCKTFFRRAIVNNRTFACMGTGDCPVNKGVRCACRHCRFNKCLQVGMDKKSIQNDRDRIGYTKRTRRTDKSVAEKRIKVSSSPIASSDEDEASSRTAEDSPLPNGGNYERQESHSPTDCSSGTPSVQHPAMMTPDPMLDRLTTLENNFTLLLSRADIEPYASLDDALAAPSRFSRPVDVKITDPIAAPKAGKDQHKMPFWRSRIIALYIDWAKTFPVFRNLPNSDKVALITNHASSYMIMCEAFRTPEHISDEIIPSDGFAFTKHSNEENLLPSDDLDASVEEPKCNCKNLLAAPTASSIDSCCCGNNVTAPTIALSSPPDDDKSNLSSHLLPSQLLISTNSDSNSPSFATGRSIDTLKSCSKSTDTSFQSLSSSAHSPLINPHQSPHKQHLHQQQSSNMHTFFDPELIRDGHSNELGVRSLVDVPPVAHYPTVGSFHNECILIADTDGLDSASQRNVAAEQKKLLTALYRHICMHYEPVDACDRYAAILLRIPTIRKVAAKKNESLQIIDMFNLFSLNSLVKETALGIRSPSAGITPIVSPANDDAKSSVYF</sequence>
<dbReference type="Gene3D" id="1.10.565.10">
    <property type="entry name" value="Retinoid X Receptor"/>
    <property type="match status" value="2"/>
</dbReference>
<dbReference type="EMBL" id="UYRR01031209">
    <property type="protein sequence ID" value="VDK47635.1"/>
    <property type="molecule type" value="Genomic_DNA"/>
</dbReference>
<dbReference type="OrthoDB" id="10000397at2759"/>
<feature type="compositionally biased region" description="Basic and acidic residues" evidence="12">
    <location>
        <begin position="166"/>
        <end position="175"/>
    </location>
</feature>
<dbReference type="SMART" id="SM00399">
    <property type="entry name" value="ZnF_C4"/>
    <property type="match status" value="1"/>
</dbReference>
<keyword evidence="6 11" id="KW-0805">Transcription regulation</keyword>
<evidence type="ECO:0000256" key="12">
    <source>
        <dbReference type="SAM" id="MobiDB-lite"/>
    </source>
</evidence>
<feature type="domain" description="NR LBD" evidence="14">
    <location>
        <begin position="231"/>
        <end position="627"/>
    </location>
</feature>
<reference evidence="15 16" key="2">
    <citation type="submission" date="2018-11" db="EMBL/GenBank/DDBJ databases">
        <authorList>
            <consortium name="Pathogen Informatics"/>
        </authorList>
    </citation>
    <scope>NUCLEOTIDE SEQUENCE [LARGE SCALE GENOMIC DNA]</scope>
</reference>
<evidence type="ECO:0000259" key="13">
    <source>
        <dbReference type="PROSITE" id="PS51030"/>
    </source>
</evidence>
<comment type="subcellular location">
    <subcellularLocation>
        <location evidence="1 11">Nucleus</location>
    </subcellularLocation>
</comment>
<evidence type="ECO:0000256" key="9">
    <source>
        <dbReference type="ARBA" id="ARBA00023170"/>
    </source>
</evidence>
<dbReference type="InterPro" id="IPR035500">
    <property type="entry name" value="NHR-like_dom_sf"/>
</dbReference>
<evidence type="ECO:0000256" key="10">
    <source>
        <dbReference type="ARBA" id="ARBA00023242"/>
    </source>
</evidence>
<gene>
    <name evidence="15" type="ORF">ASIM_LOCUS12552</name>
</gene>
<proteinExistence type="inferred from homology"/>
<dbReference type="PANTHER" id="PTHR24083">
    <property type="entry name" value="NUCLEAR HORMONE RECEPTOR"/>
    <property type="match status" value="1"/>
</dbReference>
<feature type="region of interest" description="Disordered" evidence="12">
    <location>
        <begin position="467"/>
        <end position="495"/>
    </location>
</feature>
<keyword evidence="3 11" id="KW-0479">Metal-binding</keyword>
<dbReference type="GO" id="GO:0008270">
    <property type="term" value="F:zinc ion binding"/>
    <property type="evidence" value="ECO:0007669"/>
    <property type="project" value="UniProtKB-KW"/>
</dbReference>
<dbReference type="SUPFAM" id="SSF57716">
    <property type="entry name" value="Glucocorticoid receptor-like (DNA-binding domain)"/>
    <property type="match status" value="1"/>
</dbReference>
<evidence type="ECO:0000259" key="14">
    <source>
        <dbReference type="PROSITE" id="PS51843"/>
    </source>
</evidence>
<feature type="region of interest" description="Disordered" evidence="12">
    <location>
        <begin position="154"/>
        <end position="234"/>
    </location>
</feature>
<evidence type="ECO:0000256" key="8">
    <source>
        <dbReference type="ARBA" id="ARBA00023163"/>
    </source>
</evidence>
<comment type="similarity">
    <text evidence="2 11">Belongs to the nuclear hormone receptor family.</text>
</comment>
<dbReference type="GO" id="GO:0000978">
    <property type="term" value="F:RNA polymerase II cis-regulatory region sequence-specific DNA binding"/>
    <property type="evidence" value="ECO:0007669"/>
    <property type="project" value="InterPro"/>
</dbReference>